<evidence type="ECO:0000313" key="11">
    <source>
        <dbReference type="EMBL" id="WFD20527.1"/>
    </source>
</evidence>
<sequence>MNDVVHRWLDQVLAPYVERARIMHDMERVLTEYHTLRLRTDMFTYDDGRMLLLLLLDGTLPVPIRGQVYHIPVHVWIPRAYPAEAPIVYVAPTQNMVVCRGSCVAPDGRVRLPYMDAWERKPEGTSLTELLRECQTVFHLEPPVMAKRPEPAPAPSPDAHGAPARPPKASSSAVPAAPSAAAPSRPPKPAPPPAEEKRAAPTATPPRPVNPGLAELQARLHAKLSRSVAETRDAMGEATVQLERLCGDLERGRPAMDDEMQRLRVVRDLCIVDAERLDATIQQAQQQTAELQGRADPDVDHMLCPTSLVESQLLQLMAEDLALEDTLYQLGRALYADQLPLDRFLKHARILSRDQFMKRALAQKIAAGLGWPTATPTPAPHSSSARE</sequence>
<evidence type="ECO:0000256" key="1">
    <source>
        <dbReference type="ARBA" id="ARBA00004177"/>
    </source>
</evidence>
<evidence type="ECO:0000259" key="10">
    <source>
        <dbReference type="PROSITE" id="PS51322"/>
    </source>
</evidence>
<evidence type="ECO:0000256" key="8">
    <source>
        <dbReference type="SAM" id="MobiDB-lite"/>
    </source>
</evidence>
<comment type="subcellular location">
    <subcellularLocation>
        <location evidence="1">Endosome</location>
    </subcellularLocation>
</comment>
<dbReference type="GO" id="GO:0043130">
    <property type="term" value="F:ubiquitin binding"/>
    <property type="evidence" value="ECO:0007669"/>
    <property type="project" value="TreeGrafter"/>
</dbReference>
<feature type="domain" description="UEV" evidence="10">
    <location>
        <begin position="3"/>
        <end position="148"/>
    </location>
</feature>
<keyword evidence="11" id="KW-0675">Receptor</keyword>
<keyword evidence="5 7" id="KW-0653">Protein transport</keyword>
<evidence type="ECO:0000256" key="6">
    <source>
        <dbReference type="ARBA" id="ARBA00023054"/>
    </source>
</evidence>
<dbReference type="InterPro" id="IPR037202">
    <property type="entry name" value="ESCRT_assembly_dom"/>
</dbReference>
<feature type="compositionally biased region" description="Low complexity" evidence="8">
    <location>
        <begin position="167"/>
        <end position="183"/>
    </location>
</feature>
<evidence type="ECO:0000256" key="7">
    <source>
        <dbReference type="PROSITE-ProRule" id="PRU00644"/>
    </source>
</evidence>
<dbReference type="Gene3D" id="6.10.140.820">
    <property type="match status" value="1"/>
</dbReference>
<organism evidence="11 12">
    <name type="scientific">Malassezia caprae</name>
    <dbReference type="NCBI Taxonomy" id="1381934"/>
    <lineage>
        <taxon>Eukaryota</taxon>
        <taxon>Fungi</taxon>
        <taxon>Dikarya</taxon>
        <taxon>Basidiomycota</taxon>
        <taxon>Ustilaginomycotina</taxon>
        <taxon>Malasseziomycetes</taxon>
        <taxon>Malasseziales</taxon>
        <taxon>Malasseziaceae</taxon>
        <taxon>Malassezia</taxon>
    </lineage>
</organism>
<keyword evidence="3 7" id="KW-0813">Transport</keyword>
<dbReference type="InterPro" id="IPR052070">
    <property type="entry name" value="ESCRT-I_UEV_domain"/>
</dbReference>
<evidence type="ECO:0000256" key="2">
    <source>
        <dbReference type="ARBA" id="ARBA00009594"/>
    </source>
</evidence>
<dbReference type="EMBL" id="CP119912">
    <property type="protein sequence ID" value="WFD20527.1"/>
    <property type="molecule type" value="Genomic_DNA"/>
</dbReference>
<feature type="compositionally biased region" description="Pro residues" evidence="8">
    <location>
        <begin position="184"/>
        <end position="193"/>
    </location>
</feature>
<dbReference type="InterPro" id="IPR008883">
    <property type="entry name" value="UEV_N"/>
</dbReference>
<keyword evidence="6" id="KW-0175">Coiled coil</keyword>
<dbReference type="GO" id="GO:0000813">
    <property type="term" value="C:ESCRT I complex"/>
    <property type="evidence" value="ECO:0007669"/>
    <property type="project" value="TreeGrafter"/>
</dbReference>
<gene>
    <name evidence="11" type="primary">STP22</name>
    <name evidence="11" type="ORF">MCAP1_002773</name>
</gene>
<feature type="domain" description="SB" evidence="9">
    <location>
        <begin position="307"/>
        <end position="375"/>
    </location>
</feature>
<dbReference type="Pfam" id="PF05743">
    <property type="entry name" value="UEV"/>
    <property type="match status" value="1"/>
</dbReference>
<evidence type="ECO:0000313" key="12">
    <source>
        <dbReference type="Proteomes" id="UP001220961"/>
    </source>
</evidence>
<evidence type="ECO:0000256" key="4">
    <source>
        <dbReference type="ARBA" id="ARBA00022753"/>
    </source>
</evidence>
<dbReference type="Gene3D" id="3.10.110.10">
    <property type="entry name" value="Ubiquitin Conjugating Enzyme"/>
    <property type="match status" value="1"/>
</dbReference>
<dbReference type="GO" id="GO:0072666">
    <property type="term" value="P:establishment of protein localization to vacuole"/>
    <property type="evidence" value="ECO:0007669"/>
    <property type="project" value="UniProtKB-ARBA"/>
</dbReference>
<name>A0AAF0IX23_9BASI</name>
<dbReference type="GO" id="GO:0006886">
    <property type="term" value="P:intracellular protein transport"/>
    <property type="evidence" value="ECO:0007669"/>
    <property type="project" value="UniProtKB-ARBA"/>
</dbReference>
<evidence type="ECO:0000259" key="9">
    <source>
        <dbReference type="PROSITE" id="PS51312"/>
    </source>
</evidence>
<dbReference type="InterPro" id="IPR016135">
    <property type="entry name" value="UBQ-conjugating_enzyme/RWD"/>
</dbReference>
<dbReference type="PROSITE" id="PS51312">
    <property type="entry name" value="SB"/>
    <property type="match status" value="1"/>
</dbReference>
<dbReference type="PANTHER" id="PTHR23306:SF3">
    <property type="entry name" value="TUMOR SUPPRESSOR PROTEIN 101"/>
    <property type="match status" value="1"/>
</dbReference>
<evidence type="ECO:0000256" key="5">
    <source>
        <dbReference type="ARBA" id="ARBA00022927"/>
    </source>
</evidence>
<keyword evidence="12" id="KW-1185">Reference proteome</keyword>
<comment type="similarity">
    <text evidence="2">Belongs to the ubiquitin-conjugating enzyme family. UEV subfamily.</text>
</comment>
<reference evidence="11" key="1">
    <citation type="submission" date="2023-03" db="EMBL/GenBank/DDBJ databases">
        <title>Mating type loci evolution in Malassezia.</title>
        <authorList>
            <person name="Coelho M.A."/>
        </authorList>
    </citation>
    <scope>NUCLEOTIDE SEQUENCE</scope>
    <source>
        <strain evidence="11">CBS 10434</strain>
    </source>
</reference>
<dbReference type="SUPFAM" id="SSF140111">
    <property type="entry name" value="Endosomal sorting complex assembly domain"/>
    <property type="match status" value="1"/>
</dbReference>
<dbReference type="Proteomes" id="UP001220961">
    <property type="component" value="Chromosome 5"/>
</dbReference>
<dbReference type="CDD" id="cd11685">
    <property type="entry name" value="UEV_TSG101-like"/>
    <property type="match status" value="1"/>
</dbReference>
<evidence type="ECO:0000256" key="3">
    <source>
        <dbReference type="ARBA" id="ARBA00022448"/>
    </source>
</evidence>
<dbReference type="InterPro" id="IPR017916">
    <property type="entry name" value="SB_dom"/>
</dbReference>
<dbReference type="Pfam" id="PF09454">
    <property type="entry name" value="Vps23_core"/>
    <property type="match status" value="1"/>
</dbReference>
<dbReference type="PROSITE" id="PS51322">
    <property type="entry name" value="UEV"/>
    <property type="match status" value="1"/>
</dbReference>
<dbReference type="PANTHER" id="PTHR23306">
    <property type="entry name" value="TUMOR SUSCEPTIBILITY GENE 101 PROTEIN-RELATED"/>
    <property type="match status" value="1"/>
</dbReference>
<dbReference type="GO" id="GO:0043162">
    <property type="term" value="P:ubiquitin-dependent protein catabolic process via the multivesicular body sorting pathway"/>
    <property type="evidence" value="ECO:0007669"/>
    <property type="project" value="UniProtKB-ARBA"/>
</dbReference>
<keyword evidence="4" id="KW-0967">Endosome</keyword>
<dbReference type="SUPFAM" id="SSF54495">
    <property type="entry name" value="UBC-like"/>
    <property type="match status" value="1"/>
</dbReference>
<protein>
    <submittedName>
        <fullName evidence="11">Suppressor protein stp22 of temperature-sensitive alpha-factor receptor and arginine permease</fullName>
    </submittedName>
</protein>
<accession>A0AAF0IX23</accession>
<feature type="region of interest" description="Disordered" evidence="8">
    <location>
        <begin position="145"/>
        <end position="211"/>
    </location>
</feature>
<proteinExistence type="inferred from homology"/>
<dbReference type="AlphaFoldDB" id="A0AAF0IX23"/>